<dbReference type="RefSeq" id="WP_152806798.1">
    <property type="nucleotide sequence ID" value="NZ_WHUF01000004.1"/>
</dbReference>
<dbReference type="Gene3D" id="3.30.2010.10">
    <property type="entry name" value="Metalloproteases ('zincins'), catalytic domain"/>
    <property type="match status" value="1"/>
</dbReference>
<comment type="similarity">
    <text evidence="6">Belongs to the peptidase M48 family.</text>
</comment>
<feature type="region of interest" description="Disordered" evidence="7">
    <location>
        <begin position="318"/>
        <end position="338"/>
    </location>
</feature>
<evidence type="ECO:0000256" key="6">
    <source>
        <dbReference type="RuleBase" id="RU003983"/>
    </source>
</evidence>
<dbReference type="CDD" id="cd07332">
    <property type="entry name" value="M48C_Oma1_like"/>
    <property type="match status" value="1"/>
</dbReference>
<dbReference type="GO" id="GO:0004222">
    <property type="term" value="F:metalloendopeptidase activity"/>
    <property type="evidence" value="ECO:0007669"/>
    <property type="project" value="InterPro"/>
</dbReference>
<evidence type="ECO:0000256" key="3">
    <source>
        <dbReference type="ARBA" id="ARBA00022801"/>
    </source>
</evidence>
<keyword evidence="12" id="KW-1185">Reference proteome</keyword>
<evidence type="ECO:0000313" key="11">
    <source>
        <dbReference type="EMBL" id="MQA21393.1"/>
    </source>
</evidence>
<keyword evidence="3 6" id="KW-0378">Hydrolase</keyword>
<keyword evidence="1 6" id="KW-0645">Protease</keyword>
<evidence type="ECO:0000256" key="4">
    <source>
        <dbReference type="ARBA" id="ARBA00022833"/>
    </source>
</evidence>
<comment type="cofactor">
    <cofactor evidence="6">
        <name>Zn(2+)</name>
        <dbReference type="ChEBI" id="CHEBI:29105"/>
    </cofactor>
    <text evidence="6">Binds 1 zinc ion per subunit.</text>
</comment>
<organism evidence="11 12">
    <name type="scientific">Rugamonas rivuli</name>
    <dbReference type="NCBI Taxonomy" id="2743358"/>
    <lineage>
        <taxon>Bacteria</taxon>
        <taxon>Pseudomonadati</taxon>
        <taxon>Pseudomonadota</taxon>
        <taxon>Betaproteobacteria</taxon>
        <taxon>Burkholderiales</taxon>
        <taxon>Oxalobacteraceae</taxon>
        <taxon>Telluria group</taxon>
        <taxon>Rugamonas</taxon>
    </lineage>
</organism>
<dbReference type="GO" id="GO:0046872">
    <property type="term" value="F:metal ion binding"/>
    <property type="evidence" value="ECO:0007669"/>
    <property type="project" value="UniProtKB-KW"/>
</dbReference>
<evidence type="ECO:0000256" key="8">
    <source>
        <dbReference type="SAM" id="Phobius"/>
    </source>
</evidence>
<dbReference type="EMBL" id="WHUF01000004">
    <property type="protein sequence ID" value="MQA21393.1"/>
    <property type="molecule type" value="Genomic_DNA"/>
</dbReference>
<dbReference type="Pfam" id="PF01435">
    <property type="entry name" value="Peptidase_M48"/>
    <property type="match status" value="1"/>
</dbReference>
<keyword evidence="8" id="KW-1133">Transmembrane helix</keyword>
<feature type="domain" description="Peptidase M48" evidence="9">
    <location>
        <begin position="161"/>
        <end position="337"/>
    </location>
</feature>
<gene>
    <name evidence="11" type="ORF">GEV01_17885</name>
</gene>
<keyword evidence="8" id="KW-0472">Membrane</keyword>
<evidence type="ECO:0000259" key="10">
    <source>
        <dbReference type="Pfam" id="PF23368"/>
    </source>
</evidence>
<evidence type="ECO:0000313" key="12">
    <source>
        <dbReference type="Proteomes" id="UP000444318"/>
    </source>
</evidence>
<dbReference type="Proteomes" id="UP000444318">
    <property type="component" value="Unassembled WGS sequence"/>
</dbReference>
<proteinExistence type="inferred from homology"/>
<dbReference type="PANTHER" id="PTHR22726">
    <property type="entry name" value="METALLOENDOPEPTIDASE OMA1"/>
    <property type="match status" value="1"/>
</dbReference>
<sequence length="338" mass="36556">MSEAQQPAPPVAARYFDGQTSRLHRVTLTVAGGVARLDGEAERVAPLAELRVSERSRHAVRKVTFADGAYLEIDDLAGFEQLLRQTGHRDSPVVLLQHSWRGVLAAAVATVALLALGYLYFLPAAAGWIADALPLSAERQLGQGVLAALDRQMFAPSTLAPARQEQLRRRFAALVAPPSDGPAPAWQLLFRSSRVGPNAFALPSGDIVMTDQMVALLQDDDAVMGVLAHELGHLQRRHMTRRIIQSSAVTATTSLVFGDISAVLSTLPALALDMKYSRDAEQEADDYAAAMLRHNGIALDHLAAVFAKLDKLDGGKLPPYFSSHPPSAERQARLRTRP</sequence>
<evidence type="ECO:0000256" key="7">
    <source>
        <dbReference type="SAM" id="MobiDB-lite"/>
    </source>
</evidence>
<reference evidence="11 12" key="1">
    <citation type="submission" date="2019-10" db="EMBL/GenBank/DDBJ databases">
        <title>Two novel species isolated from a subtropical stream in China.</title>
        <authorList>
            <person name="Lu H."/>
        </authorList>
    </citation>
    <scope>NUCLEOTIDE SEQUENCE [LARGE SCALE GENOMIC DNA]</scope>
    <source>
        <strain evidence="11 12">FT103W</strain>
    </source>
</reference>
<evidence type="ECO:0000256" key="1">
    <source>
        <dbReference type="ARBA" id="ARBA00022670"/>
    </source>
</evidence>
<keyword evidence="8" id="KW-0812">Transmembrane</keyword>
<dbReference type="GO" id="GO:0016020">
    <property type="term" value="C:membrane"/>
    <property type="evidence" value="ECO:0007669"/>
    <property type="project" value="TreeGrafter"/>
</dbReference>
<keyword evidence="4 6" id="KW-0862">Zinc</keyword>
<dbReference type="AlphaFoldDB" id="A0A843SGS1"/>
<feature type="transmembrane region" description="Helical" evidence="8">
    <location>
        <begin position="103"/>
        <end position="130"/>
    </location>
</feature>
<name>A0A843SGS1_9BURK</name>
<keyword evidence="2" id="KW-0479">Metal-binding</keyword>
<protein>
    <submittedName>
        <fullName evidence="11">M48 family metalloprotease</fullName>
    </submittedName>
</protein>
<dbReference type="Pfam" id="PF23368">
    <property type="entry name" value="DUF7092"/>
    <property type="match status" value="1"/>
</dbReference>
<dbReference type="InterPro" id="IPR055518">
    <property type="entry name" value="DUF7092"/>
</dbReference>
<keyword evidence="5 6" id="KW-0482">Metalloprotease</keyword>
<evidence type="ECO:0000256" key="2">
    <source>
        <dbReference type="ARBA" id="ARBA00022723"/>
    </source>
</evidence>
<dbReference type="InterPro" id="IPR001915">
    <property type="entry name" value="Peptidase_M48"/>
</dbReference>
<feature type="domain" description="DUF7092" evidence="10">
    <location>
        <begin position="11"/>
        <end position="85"/>
    </location>
</feature>
<evidence type="ECO:0000259" key="9">
    <source>
        <dbReference type="Pfam" id="PF01435"/>
    </source>
</evidence>
<accession>A0A843SGS1</accession>
<dbReference type="GO" id="GO:0051603">
    <property type="term" value="P:proteolysis involved in protein catabolic process"/>
    <property type="evidence" value="ECO:0007669"/>
    <property type="project" value="TreeGrafter"/>
</dbReference>
<dbReference type="InterPro" id="IPR051156">
    <property type="entry name" value="Mito/Outer_Membr_Metalloprot"/>
</dbReference>
<evidence type="ECO:0000256" key="5">
    <source>
        <dbReference type="ARBA" id="ARBA00023049"/>
    </source>
</evidence>
<comment type="caution">
    <text evidence="11">The sequence shown here is derived from an EMBL/GenBank/DDBJ whole genome shotgun (WGS) entry which is preliminary data.</text>
</comment>
<dbReference type="PANTHER" id="PTHR22726:SF1">
    <property type="entry name" value="METALLOENDOPEPTIDASE OMA1, MITOCHONDRIAL"/>
    <property type="match status" value="1"/>
</dbReference>